<dbReference type="InterPro" id="IPR049326">
    <property type="entry name" value="Rhodopsin_dom_fungi"/>
</dbReference>
<gene>
    <name evidence="9" type="ORF">BDV96DRAFT_498286</name>
</gene>
<evidence type="ECO:0000256" key="4">
    <source>
        <dbReference type="ARBA" id="ARBA00023136"/>
    </source>
</evidence>
<dbReference type="PANTHER" id="PTHR33048:SF123">
    <property type="entry name" value="INTEGRAL MEMBRANE PROTEIN"/>
    <property type="match status" value="1"/>
</dbReference>
<dbReference type="EMBL" id="ML977332">
    <property type="protein sequence ID" value="KAF2111991.1"/>
    <property type="molecule type" value="Genomic_DNA"/>
</dbReference>
<evidence type="ECO:0000256" key="2">
    <source>
        <dbReference type="ARBA" id="ARBA00022692"/>
    </source>
</evidence>
<sequence length="371" mass="41714">MAFWLAPMYAPGAEQSRQNAMLGISIALTVIAMICVAMRIYTRAYIVRNIGLEDWTMMLAATFTMILLLQLIVSAKKFKMGFSGYALTSEEMIGSVQLGLAIIVVYKMCVTLIKISILFIYLRIAVTKRFERLCKGTILLLMVWQMIVTIIVPAQCIPLRKVWDFTGEVKGKCINVNAFYYTTSMFHILMDLWILALPIQLVRSIPRPYKEKLGLIFVFGLGILSTIASIVRFSSLTRLSSSKDPFFDSLPINTWSIVEVCIGIVCASVPTLRPLFSQAQRNRTREALKIGYPSGRDLKPVPHNRIISISAFSMADLKNSTVSESTLTGGEEEYELQQNRPPPVPPKDFNVRWSDRTKPLNSNPISPIRKG</sequence>
<feature type="transmembrane region" description="Helical" evidence="7">
    <location>
        <begin position="138"/>
        <end position="158"/>
    </location>
</feature>
<evidence type="ECO:0000256" key="3">
    <source>
        <dbReference type="ARBA" id="ARBA00022989"/>
    </source>
</evidence>
<proteinExistence type="inferred from homology"/>
<comment type="subcellular location">
    <subcellularLocation>
        <location evidence="1">Membrane</location>
        <topology evidence="1">Multi-pass membrane protein</topology>
    </subcellularLocation>
</comment>
<evidence type="ECO:0000256" key="5">
    <source>
        <dbReference type="ARBA" id="ARBA00038359"/>
    </source>
</evidence>
<feature type="transmembrane region" description="Helical" evidence="7">
    <location>
        <begin position="93"/>
        <end position="126"/>
    </location>
</feature>
<dbReference type="InterPro" id="IPR052337">
    <property type="entry name" value="SAT4-like"/>
</dbReference>
<feature type="compositionally biased region" description="Basic and acidic residues" evidence="6">
    <location>
        <begin position="349"/>
        <end position="358"/>
    </location>
</feature>
<feature type="transmembrane region" description="Helical" evidence="7">
    <location>
        <begin position="20"/>
        <end position="42"/>
    </location>
</feature>
<name>A0A6A5Z0X6_9PLEO</name>
<feature type="domain" description="Rhodopsin" evidence="8">
    <location>
        <begin position="38"/>
        <end position="277"/>
    </location>
</feature>
<dbReference type="Pfam" id="PF20684">
    <property type="entry name" value="Fung_rhodopsin"/>
    <property type="match status" value="1"/>
</dbReference>
<dbReference type="PANTHER" id="PTHR33048">
    <property type="entry name" value="PTH11-LIKE INTEGRAL MEMBRANE PROTEIN (AFU_ORTHOLOGUE AFUA_5G11245)"/>
    <property type="match status" value="1"/>
</dbReference>
<dbReference type="Proteomes" id="UP000799770">
    <property type="component" value="Unassembled WGS sequence"/>
</dbReference>
<dbReference type="AlphaFoldDB" id="A0A6A5Z0X6"/>
<accession>A0A6A5Z0X6</accession>
<evidence type="ECO:0000256" key="7">
    <source>
        <dbReference type="SAM" id="Phobius"/>
    </source>
</evidence>
<evidence type="ECO:0000259" key="8">
    <source>
        <dbReference type="Pfam" id="PF20684"/>
    </source>
</evidence>
<feature type="transmembrane region" description="Helical" evidence="7">
    <location>
        <begin position="254"/>
        <end position="276"/>
    </location>
</feature>
<feature type="region of interest" description="Disordered" evidence="6">
    <location>
        <begin position="330"/>
        <end position="371"/>
    </location>
</feature>
<feature type="transmembrane region" description="Helical" evidence="7">
    <location>
        <begin position="178"/>
        <end position="201"/>
    </location>
</feature>
<evidence type="ECO:0000256" key="1">
    <source>
        <dbReference type="ARBA" id="ARBA00004141"/>
    </source>
</evidence>
<evidence type="ECO:0000313" key="10">
    <source>
        <dbReference type="Proteomes" id="UP000799770"/>
    </source>
</evidence>
<organism evidence="9 10">
    <name type="scientific">Lophiotrema nucula</name>
    <dbReference type="NCBI Taxonomy" id="690887"/>
    <lineage>
        <taxon>Eukaryota</taxon>
        <taxon>Fungi</taxon>
        <taxon>Dikarya</taxon>
        <taxon>Ascomycota</taxon>
        <taxon>Pezizomycotina</taxon>
        <taxon>Dothideomycetes</taxon>
        <taxon>Pleosporomycetidae</taxon>
        <taxon>Pleosporales</taxon>
        <taxon>Lophiotremataceae</taxon>
        <taxon>Lophiotrema</taxon>
    </lineage>
</organism>
<protein>
    <recommendedName>
        <fullName evidence="8">Rhodopsin domain-containing protein</fullName>
    </recommendedName>
</protein>
<feature type="transmembrane region" description="Helical" evidence="7">
    <location>
        <begin position="54"/>
        <end position="73"/>
    </location>
</feature>
<feature type="transmembrane region" description="Helical" evidence="7">
    <location>
        <begin position="213"/>
        <end position="234"/>
    </location>
</feature>
<dbReference type="OrthoDB" id="5329176at2759"/>
<evidence type="ECO:0000256" key="6">
    <source>
        <dbReference type="SAM" id="MobiDB-lite"/>
    </source>
</evidence>
<comment type="similarity">
    <text evidence="5">Belongs to the SAT4 family.</text>
</comment>
<keyword evidence="10" id="KW-1185">Reference proteome</keyword>
<keyword evidence="4 7" id="KW-0472">Membrane</keyword>
<reference evidence="9" key="1">
    <citation type="journal article" date="2020" name="Stud. Mycol.">
        <title>101 Dothideomycetes genomes: a test case for predicting lifestyles and emergence of pathogens.</title>
        <authorList>
            <person name="Haridas S."/>
            <person name="Albert R."/>
            <person name="Binder M."/>
            <person name="Bloem J."/>
            <person name="Labutti K."/>
            <person name="Salamov A."/>
            <person name="Andreopoulos B."/>
            <person name="Baker S."/>
            <person name="Barry K."/>
            <person name="Bills G."/>
            <person name="Bluhm B."/>
            <person name="Cannon C."/>
            <person name="Castanera R."/>
            <person name="Culley D."/>
            <person name="Daum C."/>
            <person name="Ezra D."/>
            <person name="Gonzalez J."/>
            <person name="Henrissat B."/>
            <person name="Kuo A."/>
            <person name="Liang C."/>
            <person name="Lipzen A."/>
            <person name="Lutzoni F."/>
            <person name="Magnuson J."/>
            <person name="Mondo S."/>
            <person name="Nolan M."/>
            <person name="Ohm R."/>
            <person name="Pangilinan J."/>
            <person name="Park H.-J."/>
            <person name="Ramirez L."/>
            <person name="Alfaro M."/>
            <person name="Sun H."/>
            <person name="Tritt A."/>
            <person name="Yoshinaga Y."/>
            <person name="Zwiers L.-H."/>
            <person name="Turgeon B."/>
            <person name="Goodwin S."/>
            <person name="Spatafora J."/>
            <person name="Crous P."/>
            <person name="Grigoriev I."/>
        </authorList>
    </citation>
    <scope>NUCLEOTIDE SEQUENCE</scope>
    <source>
        <strain evidence="9">CBS 627.86</strain>
    </source>
</reference>
<keyword evidence="2 7" id="KW-0812">Transmembrane</keyword>
<keyword evidence="3 7" id="KW-1133">Transmembrane helix</keyword>
<dbReference type="GO" id="GO:0016020">
    <property type="term" value="C:membrane"/>
    <property type="evidence" value="ECO:0007669"/>
    <property type="project" value="UniProtKB-SubCell"/>
</dbReference>
<evidence type="ECO:0000313" key="9">
    <source>
        <dbReference type="EMBL" id="KAF2111991.1"/>
    </source>
</evidence>